<comment type="similarity">
    <text evidence="1">Belongs to the peptidase M17 family.</text>
</comment>
<dbReference type="KEGG" id="caua:113044204"/>
<evidence type="ECO:0000313" key="7">
    <source>
        <dbReference type="RefSeq" id="XP_026059748.1"/>
    </source>
</evidence>
<dbReference type="GO" id="GO:0005737">
    <property type="term" value="C:cytoplasm"/>
    <property type="evidence" value="ECO:0007669"/>
    <property type="project" value="InterPro"/>
</dbReference>
<dbReference type="AlphaFoldDB" id="A0A6P6JJ58"/>
<evidence type="ECO:0000313" key="6">
    <source>
        <dbReference type="Proteomes" id="UP000515129"/>
    </source>
</evidence>
<sequence length="85" mass="8560">MDVALGSAAAGVFTNSGCGSGCISSGGACTAATFLRKFVTADHWAHLNIAGVMADNDEVPFLRKGMSGRPTPTLVEFAAGLASEP</sequence>
<evidence type="ECO:0000256" key="4">
    <source>
        <dbReference type="ARBA" id="ARBA00022801"/>
    </source>
</evidence>
<evidence type="ECO:0000259" key="5">
    <source>
        <dbReference type="Pfam" id="PF00883"/>
    </source>
</evidence>
<evidence type="ECO:0000256" key="3">
    <source>
        <dbReference type="ARBA" id="ARBA00022670"/>
    </source>
</evidence>
<proteinExistence type="inferred from homology"/>
<dbReference type="InterPro" id="IPR011356">
    <property type="entry name" value="Leucine_aapep/pepB"/>
</dbReference>
<organism evidence="6 7">
    <name type="scientific">Carassius auratus</name>
    <name type="common">Goldfish</name>
    <dbReference type="NCBI Taxonomy" id="7957"/>
    <lineage>
        <taxon>Eukaryota</taxon>
        <taxon>Metazoa</taxon>
        <taxon>Chordata</taxon>
        <taxon>Craniata</taxon>
        <taxon>Vertebrata</taxon>
        <taxon>Euteleostomi</taxon>
        <taxon>Actinopterygii</taxon>
        <taxon>Neopterygii</taxon>
        <taxon>Teleostei</taxon>
        <taxon>Ostariophysi</taxon>
        <taxon>Cypriniformes</taxon>
        <taxon>Cyprinidae</taxon>
        <taxon>Cyprininae</taxon>
        <taxon>Carassius</taxon>
    </lineage>
</organism>
<dbReference type="RefSeq" id="XP_026059748.1">
    <property type="nucleotide sequence ID" value="XM_026203963.1"/>
</dbReference>
<gene>
    <name evidence="7" type="primary">LOC113044204</name>
</gene>
<accession>A0A6P6JJ58</accession>
<dbReference type="InterPro" id="IPR000819">
    <property type="entry name" value="Peptidase_M17_C"/>
</dbReference>
<dbReference type="GeneID" id="113044204"/>
<keyword evidence="3" id="KW-0645">Protease</keyword>
<keyword evidence="4" id="KW-0378">Hydrolase</keyword>
<evidence type="ECO:0000256" key="1">
    <source>
        <dbReference type="ARBA" id="ARBA00009528"/>
    </source>
</evidence>
<keyword evidence="2" id="KW-0031">Aminopeptidase</keyword>
<dbReference type="PANTHER" id="PTHR11963">
    <property type="entry name" value="LEUCINE AMINOPEPTIDASE-RELATED"/>
    <property type="match status" value="1"/>
</dbReference>
<keyword evidence="6" id="KW-1185">Reference proteome</keyword>
<dbReference type="GO" id="GO:0070006">
    <property type="term" value="F:metalloaminopeptidase activity"/>
    <property type="evidence" value="ECO:0007669"/>
    <property type="project" value="InterPro"/>
</dbReference>
<dbReference type="SUPFAM" id="SSF53187">
    <property type="entry name" value="Zn-dependent exopeptidases"/>
    <property type="match status" value="1"/>
</dbReference>
<dbReference type="GO" id="GO:0030145">
    <property type="term" value="F:manganese ion binding"/>
    <property type="evidence" value="ECO:0007669"/>
    <property type="project" value="InterPro"/>
</dbReference>
<feature type="domain" description="Cytosol aminopeptidase" evidence="5">
    <location>
        <begin position="24"/>
        <end position="75"/>
    </location>
</feature>
<evidence type="ECO:0000256" key="2">
    <source>
        <dbReference type="ARBA" id="ARBA00022438"/>
    </source>
</evidence>
<dbReference type="Gene3D" id="3.40.630.10">
    <property type="entry name" value="Zn peptidases"/>
    <property type="match status" value="1"/>
</dbReference>
<dbReference type="PANTHER" id="PTHR11963:SF23">
    <property type="entry name" value="CYTOSOL AMINOPEPTIDASE"/>
    <property type="match status" value="1"/>
</dbReference>
<reference evidence="7" key="1">
    <citation type="submission" date="2025-08" db="UniProtKB">
        <authorList>
            <consortium name="RefSeq"/>
        </authorList>
    </citation>
    <scope>IDENTIFICATION</scope>
    <source>
        <strain evidence="7">Wakin</strain>
        <tissue evidence="7">Muscle</tissue>
    </source>
</reference>
<dbReference type="Proteomes" id="UP000515129">
    <property type="component" value="Chromosome 26"/>
</dbReference>
<dbReference type="OrthoDB" id="412814at2759"/>
<protein>
    <submittedName>
        <fullName evidence="7">Cytosol aminopeptidase-like</fullName>
    </submittedName>
</protein>
<dbReference type="GO" id="GO:0006508">
    <property type="term" value="P:proteolysis"/>
    <property type="evidence" value="ECO:0007669"/>
    <property type="project" value="UniProtKB-KW"/>
</dbReference>
<name>A0A6P6JJ58_CARAU</name>
<dbReference type="Pfam" id="PF00883">
    <property type="entry name" value="Peptidase_M17"/>
    <property type="match status" value="1"/>
</dbReference>